<comment type="caution">
    <text evidence="2">The sequence shown here is derived from an EMBL/GenBank/DDBJ whole genome shotgun (WGS) entry which is preliminary data.</text>
</comment>
<dbReference type="EMBL" id="JACEEZ010018006">
    <property type="protein sequence ID" value="KAG0717222.1"/>
    <property type="molecule type" value="Genomic_DNA"/>
</dbReference>
<sequence length="191" mass="20906">MESPPHPSASEDPAMGPHMHQHLGATHVNDCAISPGAAARAAERRKTRALHGPGNCDTVSSPSQWRQPAVLGQRSPKSLLNWDARITGTAGEKRETYWIRQADQPRNSAWNARRHHGTSPKKPRPSGNPFEKNSELSANLTSCLQQKGLVTIRSFAPAVAEAFAGAEEGRPVSFSSDVFCFPRERRCLRLP</sequence>
<name>A0A8J4Y004_CHIOP</name>
<feature type="compositionally biased region" description="Polar residues" evidence="1">
    <location>
        <begin position="57"/>
        <end position="66"/>
    </location>
</feature>
<keyword evidence="3" id="KW-1185">Reference proteome</keyword>
<feature type="compositionally biased region" description="Basic residues" evidence="1">
    <location>
        <begin position="112"/>
        <end position="124"/>
    </location>
</feature>
<evidence type="ECO:0000313" key="2">
    <source>
        <dbReference type="EMBL" id="KAG0717222.1"/>
    </source>
</evidence>
<proteinExistence type="predicted"/>
<evidence type="ECO:0000256" key="1">
    <source>
        <dbReference type="SAM" id="MobiDB-lite"/>
    </source>
</evidence>
<gene>
    <name evidence="2" type="ORF">GWK47_054884</name>
</gene>
<organism evidence="2 3">
    <name type="scientific">Chionoecetes opilio</name>
    <name type="common">Atlantic snow crab</name>
    <name type="synonym">Cancer opilio</name>
    <dbReference type="NCBI Taxonomy" id="41210"/>
    <lineage>
        <taxon>Eukaryota</taxon>
        <taxon>Metazoa</taxon>
        <taxon>Ecdysozoa</taxon>
        <taxon>Arthropoda</taxon>
        <taxon>Crustacea</taxon>
        <taxon>Multicrustacea</taxon>
        <taxon>Malacostraca</taxon>
        <taxon>Eumalacostraca</taxon>
        <taxon>Eucarida</taxon>
        <taxon>Decapoda</taxon>
        <taxon>Pleocyemata</taxon>
        <taxon>Brachyura</taxon>
        <taxon>Eubrachyura</taxon>
        <taxon>Majoidea</taxon>
        <taxon>Majidae</taxon>
        <taxon>Chionoecetes</taxon>
    </lineage>
</organism>
<feature type="region of interest" description="Disordered" evidence="1">
    <location>
        <begin position="1"/>
        <end position="73"/>
    </location>
</feature>
<feature type="region of interest" description="Disordered" evidence="1">
    <location>
        <begin position="93"/>
        <end position="134"/>
    </location>
</feature>
<reference evidence="2" key="1">
    <citation type="submission" date="2020-07" db="EMBL/GenBank/DDBJ databases">
        <title>The High-quality genome of the commercially important snow crab, Chionoecetes opilio.</title>
        <authorList>
            <person name="Jeong J.-H."/>
            <person name="Ryu S."/>
        </authorList>
    </citation>
    <scope>NUCLEOTIDE SEQUENCE</scope>
    <source>
        <strain evidence="2">MADBK_172401_WGS</strain>
        <tissue evidence="2">Digestive gland</tissue>
    </source>
</reference>
<dbReference type="AlphaFoldDB" id="A0A8J4Y004"/>
<dbReference type="Proteomes" id="UP000770661">
    <property type="component" value="Unassembled WGS sequence"/>
</dbReference>
<evidence type="ECO:0000313" key="3">
    <source>
        <dbReference type="Proteomes" id="UP000770661"/>
    </source>
</evidence>
<protein>
    <submittedName>
        <fullName evidence="2">Uncharacterized protein</fullName>
    </submittedName>
</protein>
<accession>A0A8J4Y004</accession>